<comment type="caution">
    <text evidence="5">The sequence shown here is derived from an EMBL/GenBank/DDBJ whole genome shotgun (WGS) entry which is preliminary data.</text>
</comment>
<feature type="domain" description="HTH araC/xylS-type" evidence="4">
    <location>
        <begin position="222"/>
        <end position="323"/>
    </location>
</feature>
<dbReference type="RefSeq" id="WP_169146918.1">
    <property type="nucleotide sequence ID" value="NZ_JABBGA010000014.1"/>
</dbReference>
<dbReference type="GO" id="GO:0043565">
    <property type="term" value="F:sequence-specific DNA binding"/>
    <property type="evidence" value="ECO:0007669"/>
    <property type="project" value="InterPro"/>
</dbReference>
<dbReference type="InterPro" id="IPR009057">
    <property type="entry name" value="Homeodomain-like_sf"/>
</dbReference>
<dbReference type="PANTHER" id="PTHR46796">
    <property type="entry name" value="HTH-TYPE TRANSCRIPTIONAL ACTIVATOR RHAS-RELATED"/>
    <property type="match status" value="1"/>
</dbReference>
<dbReference type="Gene3D" id="1.10.10.60">
    <property type="entry name" value="Homeodomain-like"/>
    <property type="match status" value="1"/>
</dbReference>
<sequence>MIIDSRSQPAPPGAVLPFTPGGHLVTSPGAWLDAVSQGFLPLEVEPAHGRDFWGRIDSRDLGSTRLALVSSQAHAVRRTDAQAESSEQNHLKALWLTGGRCEVEQGGNRSVLDAGQWAVYETGRPYTIRFADDSRFAVALLPIEVCADWCAFGQQLCARAFEADPASRAAFHTLLSTFESVCAAGEAGFDAVGRAMAMLLSDSLTARAGALQPLDRADRRLRDVRRIVAARLDDPALGPRELAEAMHLSLRSVYALFRQLGTTPAGYIQDARLDRCKAELADPARRRRSITEIALAHGFGDSAHFSRLFKARFGETPSAWRQRAG</sequence>
<dbReference type="Pfam" id="PF14525">
    <property type="entry name" value="AraC_binding_2"/>
    <property type="match status" value="1"/>
</dbReference>
<dbReference type="GO" id="GO:0003700">
    <property type="term" value="F:DNA-binding transcription factor activity"/>
    <property type="evidence" value="ECO:0007669"/>
    <property type="project" value="InterPro"/>
</dbReference>
<reference evidence="5 6" key="1">
    <citation type="submission" date="2020-04" db="EMBL/GenBank/DDBJ databases">
        <title>Zoogloea sp. G-4-1-14 isolated from soil.</title>
        <authorList>
            <person name="Dahal R.H."/>
        </authorList>
    </citation>
    <scope>NUCLEOTIDE SEQUENCE [LARGE SCALE GENOMIC DNA]</scope>
    <source>
        <strain evidence="5 6">G-4-1-14</strain>
    </source>
</reference>
<dbReference type="InterPro" id="IPR018060">
    <property type="entry name" value="HTH_AraC"/>
</dbReference>
<dbReference type="Pfam" id="PF12833">
    <property type="entry name" value="HTH_18"/>
    <property type="match status" value="1"/>
</dbReference>
<dbReference type="PRINTS" id="PR00032">
    <property type="entry name" value="HTHARAC"/>
</dbReference>
<evidence type="ECO:0000259" key="4">
    <source>
        <dbReference type="PROSITE" id="PS01124"/>
    </source>
</evidence>
<dbReference type="InterPro" id="IPR035418">
    <property type="entry name" value="AraC-bd_2"/>
</dbReference>
<dbReference type="Proteomes" id="UP000580043">
    <property type="component" value="Unassembled WGS sequence"/>
</dbReference>
<dbReference type="SMART" id="SM00342">
    <property type="entry name" value="HTH_ARAC"/>
    <property type="match status" value="1"/>
</dbReference>
<protein>
    <submittedName>
        <fullName evidence="5">Helix-turn-helix domain-containing protein</fullName>
    </submittedName>
</protein>
<accession>A0A848G959</accession>
<organism evidence="5 6">
    <name type="scientific">Zoogloea dura</name>
    <dbReference type="NCBI Taxonomy" id="2728840"/>
    <lineage>
        <taxon>Bacteria</taxon>
        <taxon>Pseudomonadati</taxon>
        <taxon>Pseudomonadota</taxon>
        <taxon>Betaproteobacteria</taxon>
        <taxon>Rhodocyclales</taxon>
        <taxon>Zoogloeaceae</taxon>
        <taxon>Zoogloea</taxon>
    </lineage>
</organism>
<keyword evidence="1" id="KW-0805">Transcription regulation</keyword>
<evidence type="ECO:0000256" key="1">
    <source>
        <dbReference type="ARBA" id="ARBA00023015"/>
    </source>
</evidence>
<dbReference type="PROSITE" id="PS01124">
    <property type="entry name" value="HTH_ARAC_FAMILY_2"/>
    <property type="match status" value="1"/>
</dbReference>
<evidence type="ECO:0000256" key="2">
    <source>
        <dbReference type="ARBA" id="ARBA00023125"/>
    </source>
</evidence>
<evidence type="ECO:0000313" key="5">
    <source>
        <dbReference type="EMBL" id="NML27386.1"/>
    </source>
</evidence>
<keyword evidence="2" id="KW-0238">DNA-binding</keyword>
<dbReference type="AlphaFoldDB" id="A0A848G959"/>
<dbReference type="PANTHER" id="PTHR46796:SF6">
    <property type="entry name" value="ARAC SUBFAMILY"/>
    <property type="match status" value="1"/>
</dbReference>
<keyword evidence="6" id="KW-1185">Reference proteome</keyword>
<dbReference type="InterPro" id="IPR020449">
    <property type="entry name" value="Tscrpt_reg_AraC-type_HTH"/>
</dbReference>
<dbReference type="EMBL" id="JABBGA010000014">
    <property type="protein sequence ID" value="NML27386.1"/>
    <property type="molecule type" value="Genomic_DNA"/>
</dbReference>
<dbReference type="SUPFAM" id="SSF46689">
    <property type="entry name" value="Homeodomain-like"/>
    <property type="match status" value="1"/>
</dbReference>
<evidence type="ECO:0000256" key="3">
    <source>
        <dbReference type="ARBA" id="ARBA00023163"/>
    </source>
</evidence>
<name>A0A848G959_9RHOO</name>
<evidence type="ECO:0000313" key="6">
    <source>
        <dbReference type="Proteomes" id="UP000580043"/>
    </source>
</evidence>
<keyword evidence="3" id="KW-0804">Transcription</keyword>
<proteinExistence type="predicted"/>
<dbReference type="InterPro" id="IPR050204">
    <property type="entry name" value="AraC_XylS_family_regulators"/>
</dbReference>
<gene>
    <name evidence="5" type="ORF">HHL15_16650</name>
</gene>